<dbReference type="Pfam" id="PF03133">
    <property type="entry name" value="TTL"/>
    <property type="match status" value="1"/>
</dbReference>
<dbReference type="SUPFAM" id="SSF56059">
    <property type="entry name" value="Glutathione synthetase ATP-binding domain-like"/>
    <property type="match status" value="1"/>
</dbReference>
<dbReference type="PROSITE" id="PS51221">
    <property type="entry name" value="TTL"/>
    <property type="match status" value="1"/>
</dbReference>
<organism evidence="8 9">
    <name type="scientific">Pelobates cultripes</name>
    <name type="common">Western spadefoot toad</name>
    <dbReference type="NCBI Taxonomy" id="61616"/>
    <lineage>
        <taxon>Eukaryota</taxon>
        <taxon>Metazoa</taxon>
        <taxon>Chordata</taxon>
        <taxon>Craniata</taxon>
        <taxon>Vertebrata</taxon>
        <taxon>Euteleostomi</taxon>
        <taxon>Amphibia</taxon>
        <taxon>Batrachia</taxon>
        <taxon>Anura</taxon>
        <taxon>Pelobatoidea</taxon>
        <taxon>Pelobatidae</taxon>
        <taxon>Pelobates</taxon>
    </lineage>
</organism>
<gene>
    <name evidence="8" type="ORF">PECUL_23A004851</name>
</gene>
<evidence type="ECO:0000256" key="6">
    <source>
        <dbReference type="ARBA" id="ARBA00049274"/>
    </source>
</evidence>
<name>A0AAD1WYB8_PELCU</name>
<protein>
    <recommendedName>
        <fullName evidence="5">Tubulin--tyrosine ligase-like protein 5</fullName>
    </recommendedName>
</protein>
<dbReference type="InterPro" id="IPR004344">
    <property type="entry name" value="TTL/TTLL_fam"/>
</dbReference>
<reference evidence="8" key="1">
    <citation type="submission" date="2022-03" db="EMBL/GenBank/DDBJ databases">
        <authorList>
            <person name="Alioto T."/>
            <person name="Alioto T."/>
            <person name="Gomez Garrido J."/>
        </authorList>
    </citation>
    <scope>NUCLEOTIDE SEQUENCE</scope>
</reference>
<dbReference type="EMBL" id="OW240924">
    <property type="protein sequence ID" value="CAH2327661.1"/>
    <property type="molecule type" value="Genomic_DNA"/>
</dbReference>
<dbReference type="Proteomes" id="UP001295444">
    <property type="component" value="Chromosome 13"/>
</dbReference>
<keyword evidence="2" id="KW-0436">Ligase</keyword>
<evidence type="ECO:0000256" key="4">
    <source>
        <dbReference type="ARBA" id="ARBA00022840"/>
    </source>
</evidence>
<proteinExistence type="inferred from homology"/>
<dbReference type="GO" id="GO:0000226">
    <property type="term" value="P:microtubule cytoskeleton organization"/>
    <property type="evidence" value="ECO:0007669"/>
    <property type="project" value="TreeGrafter"/>
</dbReference>
<dbReference type="GO" id="GO:0070740">
    <property type="term" value="F:tubulin-glutamic acid ligase activity"/>
    <property type="evidence" value="ECO:0007669"/>
    <property type="project" value="TreeGrafter"/>
</dbReference>
<comment type="similarity">
    <text evidence="1">Belongs to the tubulin--tyrosine ligase family.</text>
</comment>
<accession>A0AAD1WYB8</accession>
<keyword evidence="9" id="KW-1185">Reference proteome</keyword>
<dbReference type="GO" id="GO:0015631">
    <property type="term" value="F:tubulin binding"/>
    <property type="evidence" value="ECO:0007669"/>
    <property type="project" value="TreeGrafter"/>
</dbReference>
<dbReference type="Gene3D" id="3.30.470.20">
    <property type="entry name" value="ATP-grasp fold, B domain"/>
    <property type="match status" value="1"/>
</dbReference>
<dbReference type="GO" id="GO:0005524">
    <property type="term" value="F:ATP binding"/>
    <property type="evidence" value="ECO:0007669"/>
    <property type="project" value="UniProtKB-KW"/>
</dbReference>
<evidence type="ECO:0000256" key="1">
    <source>
        <dbReference type="ARBA" id="ARBA00006820"/>
    </source>
</evidence>
<dbReference type="PANTHER" id="PTHR12241:SF145">
    <property type="entry name" value="TUBULIN POLYGLUTAMYLASE TTLL5"/>
    <property type="match status" value="1"/>
</dbReference>
<dbReference type="AlphaFoldDB" id="A0AAD1WYB8"/>
<dbReference type="PANTHER" id="PTHR12241">
    <property type="entry name" value="TUBULIN POLYGLUTAMYLASE"/>
    <property type="match status" value="1"/>
</dbReference>
<evidence type="ECO:0000256" key="7">
    <source>
        <dbReference type="SAM" id="MobiDB-lite"/>
    </source>
</evidence>
<evidence type="ECO:0000256" key="2">
    <source>
        <dbReference type="ARBA" id="ARBA00022598"/>
    </source>
</evidence>
<sequence>MARQLNKRGKVSECHEKGHKDEIPSILWTEGSNKTPLVKFMAEAVIGVSPLREVGKRYKLTYKMSRYGSRLVRNMLSAHGFEEAKTSSSDFQLMWTGPGIQYPSYANLSKGQKINHFPRSSELSRKDFLCKNIQRLQRKDGEQQCNFLPQSYVLPEEYQDFSQVIAKDQGPWIVKPVASCQGHGIRLINAISQISAKERLLVSRYISNPLLIKGYKFDLRLYVLVTSYDPLIIYFYEEGLARFATSKYRPAEHAMKNKFMHLTNYSINKDSPCFVANDDPEKENYGSQWTMSAMLRHLKQKGKDTTTLMAEIEDLIIKTIISVEGSITVECSGVLAGKKNCFELYGFDVLIDENLKPWLMEVNSSPSLDPYSPLGLKVKANLIADMLTLVGLECKDLKPEKKGGPATTEKNIKAGYCMTSALQTKPSLYDEWMAIVQDIREEEKRQGGFVRLFPRQDTWKQYGSLLTYKSLNHMLAQHLFTETSTEPENGIKQRIALYERMLPPVHRPRPQYQFKQKPVKPADTTKACQQSRGKDNKDSGRMNLPKISDLCSRSSNTKAGDLRSKRPAPPIPKVVESRNDSSGGAKMPAIVRDAKTKALYNNDARVVRRFSQVSGDLQSRKPLPPMPKVVQPLHDSPLVTKLPTISGKIKPEALHYEDRIASKRFNQASKIIAGFSDIYKLASDEQKWLQRTLENQKVLPGT</sequence>
<keyword evidence="3" id="KW-0547">Nucleotide-binding</keyword>
<feature type="region of interest" description="Disordered" evidence="7">
    <location>
        <begin position="506"/>
        <end position="586"/>
    </location>
</feature>
<evidence type="ECO:0000256" key="5">
    <source>
        <dbReference type="ARBA" id="ARBA00041448"/>
    </source>
</evidence>
<evidence type="ECO:0000313" key="9">
    <source>
        <dbReference type="Proteomes" id="UP001295444"/>
    </source>
</evidence>
<evidence type="ECO:0000256" key="3">
    <source>
        <dbReference type="ARBA" id="ARBA00022741"/>
    </source>
</evidence>
<dbReference type="GO" id="GO:0036064">
    <property type="term" value="C:ciliary basal body"/>
    <property type="evidence" value="ECO:0007669"/>
    <property type="project" value="TreeGrafter"/>
</dbReference>
<evidence type="ECO:0000313" key="8">
    <source>
        <dbReference type="EMBL" id="CAH2327661.1"/>
    </source>
</evidence>
<keyword evidence="4" id="KW-0067">ATP-binding</keyword>
<comment type="catalytic activity">
    <reaction evidence="6">
        <text>L-glutamyl-[protein] + L-glutamate + ATP = gamma-L-glutamyl-L-glutamyl-[protein] + ADP + phosphate + H(+)</text>
        <dbReference type="Rhea" id="RHEA:60144"/>
        <dbReference type="Rhea" id="RHEA-COMP:10208"/>
        <dbReference type="Rhea" id="RHEA-COMP:15517"/>
        <dbReference type="ChEBI" id="CHEBI:15378"/>
        <dbReference type="ChEBI" id="CHEBI:29973"/>
        <dbReference type="ChEBI" id="CHEBI:29985"/>
        <dbReference type="ChEBI" id="CHEBI:30616"/>
        <dbReference type="ChEBI" id="CHEBI:43474"/>
        <dbReference type="ChEBI" id="CHEBI:143622"/>
        <dbReference type="ChEBI" id="CHEBI:456216"/>
    </reaction>
    <physiologicalReaction direction="left-to-right" evidence="6">
        <dbReference type="Rhea" id="RHEA:60145"/>
    </physiologicalReaction>
</comment>